<dbReference type="EMBL" id="BMAW01021119">
    <property type="protein sequence ID" value="GFT71520.1"/>
    <property type="molecule type" value="Genomic_DNA"/>
</dbReference>
<name>A0A8X6PHI8_NEPPI</name>
<dbReference type="Proteomes" id="UP000887013">
    <property type="component" value="Unassembled WGS sequence"/>
</dbReference>
<proteinExistence type="predicted"/>
<comment type="caution">
    <text evidence="1">The sequence shown here is derived from an EMBL/GenBank/DDBJ whole genome shotgun (WGS) entry which is preliminary data.</text>
</comment>
<evidence type="ECO:0000313" key="2">
    <source>
        <dbReference type="Proteomes" id="UP000887013"/>
    </source>
</evidence>
<evidence type="ECO:0000313" key="1">
    <source>
        <dbReference type="EMBL" id="GFT71520.1"/>
    </source>
</evidence>
<sequence>MTPQRKIGLHLHTTIDGHVSTESILRGMTGVLVYSGVVPEQSGTQWCPQMSNTTVCAMMIKVYGTAPLPLWSTSPPGSMALLFEVLTSTAPIHLSRVLKAP</sequence>
<keyword evidence="2" id="KW-1185">Reference proteome</keyword>
<reference evidence="1" key="1">
    <citation type="submission" date="2020-08" db="EMBL/GenBank/DDBJ databases">
        <title>Multicomponent nature underlies the extraordinary mechanical properties of spider dragline silk.</title>
        <authorList>
            <person name="Kono N."/>
            <person name="Nakamura H."/>
            <person name="Mori M."/>
            <person name="Yoshida Y."/>
            <person name="Ohtoshi R."/>
            <person name="Malay A.D."/>
            <person name="Moran D.A.P."/>
            <person name="Tomita M."/>
            <person name="Numata K."/>
            <person name="Arakawa K."/>
        </authorList>
    </citation>
    <scope>NUCLEOTIDE SEQUENCE</scope>
</reference>
<organism evidence="1 2">
    <name type="scientific">Nephila pilipes</name>
    <name type="common">Giant wood spider</name>
    <name type="synonym">Nephila maculata</name>
    <dbReference type="NCBI Taxonomy" id="299642"/>
    <lineage>
        <taxon>Eukaryota</taxon>
        <taxon>Metazoa</taxon>
        <taxon>Ecdysozoa</taxon>
        <taxon>Arthropoda</taxon>
        <taxon>Chelicerata</taxon>
        <taxon>Arachnida</taxon>
        <taxon>Araneae</taxon>
        <taxon>Araneomorphae</taxon>
        <taxon>Entelegynae</taxon>
        <taxon>Araneoidea</taxon>
        <taxon>Nephilidae</taxon>
        <taxon>Nephila</taxon>
    </lineage>
</organism>
<gene>
    <name evidence="1" type="ORF">NPIL_113791</name>
</gene>
<accession>A0A8X6PHI8</accession>
<protein>
    <submittedName>
        <fullName evidence="1">Uncharacterized protein</fullName>
    </submittedName>
</protein>
<dbReference type="AlphaFoldDB" id="A0A8X6PHI8"/>